<dbReference type="InterPro" id="IPR002810">
    <property type="entry name" value="NfeD-like_C"/>
</dbReference>
<feature type="domain" description="NfeD-like C-terminal" evidence="6">
    <location>
        <begin position="91"/>
        <end position="145"/>
    </location>
</feature>
<comment type="subcellular location">
    <subcellularLocation>
        <location evidence="1">Membrane</location>
        <topology evidence="1">Multi-pass membrane protein</topology>
    </subcellularLocation>
</comment>
<evidence type="ECO:0000256" key="5">
    <source>
        <dbReference type="SAM" id="Phobius"/>
    </source>
</evidence>
<keyword evidence="8" id="KW-1185">Reference proteome</keyword>
<protein>
    <submittedName>
        <fullName evidence="7">Membrane protein</fullName>
    </submittedName>
</protein>
<keyword evidence="4 5" id="KW-0472">Membrane</keyword>
<feature type="transmembrane region" description="Helical" evidence="5">
    <location>
        <begin position="53"/>
        <end position="73"/>
    </location>
</feature>
<dbReference type="Pfam" id="PF01957">
    <property type="entry name" value="NfeD"/>
    <property type="match status" value="1"/>
</dbReference>
<dbReference type="RefSeq" id="WP_147153838.1">
    <property type="nucleotide sequence ID" value="NZ_BKAJ01000102.1"/>
</dbReference>
<evidence type="ECO:0000256" key="1">
    <source>
        <dbReference type="ARBA" id="ARBA00004141"/>
    </source>
</evidence>
<dbReference type="AlphaFoldDB" id="A0A512NHT9"/>
<feature type="transmembrane region" description="Helical" evidence="5">
    <location>
        <begin position="29"/>
        <end position="47"/>
    </location>
</feature>
<evidence type="ECO:0000313" key="7">
    <source>
        <dbReference type="EMBL" id="GEP58524.1"/>
    </source>
</evidence>
<dbReference type="OrthoDB" id="9810336at2"/>
<dbReference type="PANTHER" id="PTHR33507">
    <property type="entry name" value="INNER MEMBRANE PROTEIN YBBJ"/>
    <property type="match status" value="1"/>
</dbReference>
<dbReference type="Proteomes" id="UP000321058">
    <property type="component" value="Unassembled WGS sequence"/>
</dbReference>
<organism evidence="7 8">
    <name type="scientific">Reyranella soli</name>
    <dbReference type="NCBI Taxonomy" id="1230389"/>
    <lineage>
        <taxon>Bacteria</taxon>
        <taxon>Pseudomonadati</taxon>
        <taxon>Pseudomonadota</taxon>
        <taxon>Alphaproteobacteria</taxon>
        <taxon>Hyphomicrobiales</taxon>
        <taxon>Reyranellaceae</taxon>
        <taxon>Reyranella</taxon>
    </lineage>
</organism>
<name>A0A512NHT9_9HYPH</name>
<sequence>MSFKILFWYWWALAAVLLVFEMMLPGVVFLFLAAGAAAVGAFLLVASDLSLELQLFVFAIVSVASAVVLRPTLKRLQQGRPQDATINARGDAMIGKTIVLDAPILNGRGRVKVGDGSWTVTGPDMVAGARVRVTAVNGTELAVEPAP</sequence>
<proteinExistence type="predicted"/>
<dbReference type="EMBL" id="BKAJ01000102">
    <property type="protein sequence ID" value="GEP58524.1"/>
    <property type="molecule type" value="Genomic_DNA"/>
</dbReference>
<keyword evidence="3 5" id="KW-1133">Transmembrane helix</keyword>
<evidence type="ECO:0000259" key="6">
    <source>
        <dbReference type="Pfam" id="PF01957"/>
    </source>
</evidence>
<dbReference type="GO" id="GO:0005886">
    <property type="term" value="C:plasma membrane"/>
    <property type="evidence" value="ECO:0007669"/>
    <property type="project" value="TreeGrafter"/>
</dbReference>
<evidence type="ECO:0000313" key="8">
    <source>
        <dbReference type="Proteomes" id="UP000321058"/>
    </source>
</evidence>
<dbReference type="InterPro" id="IPR012340">
    <property type="entry name" value="NA-bd_OB-fold"/>
</dbReference>
<reference evidence="7 8" key="1">
    <citation type="submission" date="2019-07" db="EMBL/GenBank/DDBJ databases">
        <title>Whole genome shotgun sequence of Reyranella soli NBRC 108950.</title>
        <authorList>
            <person name="Hosoyama A."/>
            <person name="Uohara A."/>
            <person name="Ohji S."/>
            <person name="Ichikawa N."/>
        </authorList>
    </citation>
    <scope>NUCLEOTIDE SEQUENCE [LARGE SCALE GENOMIC DNA]</scope>
    <source>
        <strain evidence="7 8">NBRC 108950</strain>
    </source>
</reference>
<evidence type="ECO:0000256" key="2">
    <source>
        <dbReference type="ARBA" id="ARBA00022692"/>
    </source>
</evidence>
<evidence type="ECO:0000256" key="4">
    <source>
        <dbReference type="ARBA" id="ARBA00023136"/>
    </source>
</evidence>
<dbReference type="Gene3D" id="2.40.50.140">
    <property type="entry name" value="Nucleic acid-binding proteins"/>
    <property type="match status" value="1"/>
</dbReference>
<evidence type="ECO:0000256" key="3">
    <source>
        <dbReference type="ARBA" id="ARBA00022989"/>
    </source>
</evidence>
<dbReference type="PANTHER" id="PTHR33507:SF3">
    <property type="entry name" value="INNER MEMBRANE PROTEIN YBBJ"/>
    <property type="match status" value="1"/>
</dbReference>
<dbReference type="InterPro" id="IPR052165">
    <property type="entry name" value="Membrane_assoc_protease"/>
</dbReference>
<accession>A0A512NHT9</accession>
<comment type="caution">
    <text evidence="7">The sequence shown here is derived from an EMBL/GenBank/DDBJ whole genome shotgun (WGS) entry which is preliminary data.</text>
</comment>
<gene>
    <name evidence="7" type="ORF">RSO01_56900</name>
</gene>
<keyword evidence="2 5" id="KW-0812">Transmembrane</keyword>